<protein>
    <recommendedName>
        <fullName evidence="9">RRM domain-containing protein</fullName>
    </recommendedName>
</protein>
<keyword evidence="11" id="KW-1185">Reference proteome</keyword>
<dbReference type="SMART" id="SM00360">
    <property type="entry name" value="RRM"/>
    <property type="match status" value="2"/>
</dbReference>
<reference evidence="11" key="1">
    <citation type="journal article" date="2018" name="Nat. Microbiol.">
        <title>Leveraging single-cell genomics to expand the fungal tree of life.</title>
        <authorList>
            <person name="Ahrendt S.R."/>
            <person name="Quandt C.A."/>
            <person name="Ciobanu D."/>
            <person name="Clum A."/>
            <person name="Salamov A."/>
            <person name="Andreopoulos B."/>
            <person name="Cheng J.F."/>
            <person name="Woyke T."/>
            <person name="Pelin A."/>
            <person name="Henrissat B."/>
            <person name="Reynolds N.K."/>
            <person name="Benny G.L."/>
            <person name="Smith M.E."/>
            <person name="James T.Y."/>
            <person name="Grigoriev I.V."/>
        </authorList>
    </citation>
    <scope>NUCLEOTIDE SEQUENCE [LARGE SCALE GENOMIC DNA]</scope>
    <source>
        <strain evidence="11">Benny S71-1</strain>
    </source>
</reference>
<dbReference type="InterPro" id="IPR000504">
    <property type="entry name" value="RRM_dom"/>
</dbReference>
<dbReference type="GO" id="GO:0003729">
    <property type="term" value="F:mRNA binding"/>
    <property type="evidence" value="ECO:0007669"/>
    <property type="project" value="InterPro"/>
</dbReference>
<comment type="similarity">
    <text evidence="6">Belongs to the polyadenylate-binding RBP47 family.</text>
</comment>
<comment type="subcellular location">
    <subcellularLocation>
        <location evidence="1">Nucleus</location>
    </subcellularLocation>
</comment>
<evidence type="ECO:0000256" key="4">
    <source>
        <dbReference type="ARBA" id="ARBA00023242"/>
    </source>
</evidence>
<evidence type="ECO:0000256" key="2">
    <source>
        <dbReference type="ARBA" id="ARBA00022737"/>
    </source>
</evidence>
<name>A0A4P9Z4D6_9FUNG</name>
<dbReference type="FunFam" id="3.30.70.330:FF:000144">
    <property type="entry name" value="Polyadenylate-binding protein RBP47B"/>
    <property type="match status" value="1"/>
</dbReference>
<dbReference type="GO" id="GO:0005634">
    <property type="term" value="C:nucleus"/>
    <property type="evidence" value="ECO:0007669"/>
    <property type="project" value="UniProtKB-SubCell"/>
</dbReference>
<evidence type="ECO:0000313" key="10">
    <source>
        <dbReference type="EMBL" id="RKP26701.1"/>
    </source>
</evidence>
<dbReference type="CDD" id="cd12345">
    <property type="entry name" value="RRM2_SECp43_like"/>
    <property type="match status" value="1"/>
</dbReference>
<dbReference type="GO" id="GO:0005829">
    <property type="term" value="C:cytosol"/>
    <property type="evidence" value="ECO:0007669"/>
    <property type="project" value="TreeGrafter"/>
</dbReference>
<evidence type="ECO:0000256" key="1">
    <source>
        <dbReference type="ARBA" id="ARBA00004123"/>
    </source>
</evidence>
<feature type="non-terminal residue" evidence="10">
    <location>
        <position position="1"/>
    </location>
</feature>
<comment type="subunit">
    <text evidence="7">Interacts with the poly(A) tail of mRNA in nucleus.</text>
</comment>
<dbReference type="PANTHER" id="PTHR47640">
    <property type="entry name" value="TRNA SELENOCYSTEINE 1-ASSOCIATED PROTEIN 1-RELATED-RELATED"/>
    <property type="match status" value="1"/>
</dbReference>
<evidence type="ECO:0000259" key="9">
    <source>
        <dbReference type="PROSITE" id="PS50102"/>
    </source>
</evidence>
<keyword evidence="4" id="KW-0539">Nucleus</keyword>
<evidence type="ECO:0000256" key="8">
    <source>
        <dbReference type="PROSITE-ProRule" id="PRU00176"/>
    </source>
</evidence>
<evidence type="ECO:0000256" key="3">
    <source>
        <dbReference type="ARBA" id="ARBA00022884"/>
    </source>
</evidence>
<feature type="domain" description="RRM" evidence="9">
    <location>
        <begin position="182"/>
        <end position="254"/>
    </location>
</feature>
<keyword evidence="2" id="KW-0677">Repeat</keyword>
<dbReference type="SUPFAM" id="SSF54928">
    <property type="entry name" value="RNA-binding domain, RBD"/>
    <property type="match status" value="1"/>
</dbReference>
<gene>
    <name evidence="10" type="ORF">SYNPS1DRAFT_13835</name>
</gene>
<dbReference type="PROSITE" id="PS50102">
    <property type="entry name" value="RRM"/>
    <property type="match status" value="2"/>
</dbReference>
<evidence type="ECO:0000256" key="6">
    <source>
        <dbReference type="ARBA" id="ARBA00061069"/>
    </source>
</evidence>
<evidence type="ECO:0000256" key="5">
    <source>
        <dbReference type="ARBA" id="ARBA00057395"/>
    </source>
</evidence>
<dbReference type="Proteomes" id="UP000278143">
    <property type="component" value="Unassembled WGS sequence"/>
</dbReference>
<proteinExistence type="inferred from homology"/>
<dbReference type="PANTHER" id="PTHR47640:SF10">
    <property type="entry name" value="TRNA SELENOCYSTEINE 1-ASSOCIATED PROTEIN 1-RELATED"/>
    <property type="match status" value="1"/>
</dbReference>
<dbReference type="AlphaFoldDB" id="A0A4P9Z4D6"/>
<sequence>SGNANYCFVDGGSFDNANRLLSMYNGKLIPGTDKVFRLNWANANSIAASSPEFSVFIGDLAPEVTEQMLLTLFQTYYVSVKSAKVVTDSVTGTPKGYGFVRFYDESEQHRAMVEMQGMFCGSRPMRISMATPKNRPGGPFTPLAAAPPANMALANNAMYGMAPNAYPAPAVEYNQFTDPNNTTVFVGGLTGYTTEDDLRTAFSTVGEVTYVKIPPGKNCGFVQFLHRAHAEQAIAHMNGRTIGTSRVRLSWGRPQHVPPAATSNFQ</sequence>
<dbReference type="OrthoDB" id="446113at2759"/>
<dbReference type="EMBL" id="KZ989355">
    <property type="protein sequence ID" value="RKP26701.1"/>
    <property type="molecule type" value="Genomic_DNA"/>
</dbReference>
<comment type="function">
    <text evidence="5">Heterogeneous nuclear ribonucleoprotein (hnRNP)-protein binding the poly(A) tail of mRNA and probably involved in some steps of pre-mRNA maturation.</text>
</comment>
<dbReference type="Gene3D" id="3.30.70.330">
    <property type="match status" value="2"/>
</dbReference>
<dbReference type="GO" id="GO:0006376">
    <property type="term" value="P:mRNA splice site recognition"/>
    <property type="evidence" value="ECO:0007669"/>
    <property type="project" value="TreeGrafter"/>
</dbReference>
<organism evidence="10 11">
    <name type="scientific">Syncephalis pseudoplumigaleata</name>
    <dbReference type="NCBI Taxonomy" id="1712513"/>
    <lineage>
        <taxon>Eukaryota</taxon>
        <taxon>Fungi</taxon>
        <taxon>Fungi incertae sedis</taxon>
        <taxon>Zoopagomycota</taxon>
        <taxon>Zoopagomycotina</taxon>
        <taxon>Zoopagomycetes</taxon>
        <taxon>Zoopagales</taxon>
        <taxon>Piptocephalidaceae</taxon>
        <taxon>Syncephalis</taxon>
    </lineage>
</organism>
<dbReference type="Pfam" id="PF00076">
    <property type="entry name" value="RRM_1"/>
    <property type="match status" value="2"/>
</dbReference>
<dbReference type="InterPro" id="IPR050825">
    <property type="entry name" value="RBM42_RBP45_47-like"/>
</dbReference>
<evidence type="ECO:0000256" key="7">
    <source>
        <dbReference type="ARBA" id="ARBA00063471"/>
    </source>
</evidence>
<evidence type="ECO:0000313" key="11">
    <source>
        <dbReference type="Proteomes" id="UP000278143"/>
    </source>
</evidence>
<dbReference type="InterPro" id="IPR035979">
    <property type="entry name" value="RBD_domain_sf"/>
</dbReference>
<accession>A0A4P9Z4D6</accession>
<dbReference type="InterPro" id="IPR012677">
    <property type="entry name" value="Nucleotide-bd_a/b_plait_sf"/>
</dbReference>
<keyword evidence="3 8" id="KW-0694">RNA-binding</keyword>
<feature type="domain" description="RRM" evidence="9">
    <location>
        <begin position="53"/>
        <end position="132"/>
    </location>
</feature>